<dbReference type="InterPro" id="IPR016187">
    <property type="entry name" value="CTDL_fold"/>
</dbReference>
<organism evidence="2 3">
    <name type="scientific">Entotheonella factor</name>
    <dbReference type="NCBI Taxonomy" id="1429438"/>
    <lineage>
        <taxon>Bacteria</taxon>
        <taxon>Pseudomonadati</taxon>
        <taxon>Nitrospinota/Tectimicrobiota group</taxon>
        <taxon>Candidatus Tectimicrobiota</taxon>
        <taxon>Candidatus Entotheonellia</taxon>
        <taxon>Candidatus Entotheonellales</taxon>
        <taxon>Candidatus Entotheonellaceae</taxon>
        <taxon>Candidatus Entotheonella</taxon>
    </lineage>
</organism>
<dbReference type="SUPFAM" id="SSF56436">
    <property type="entry name" value="C-type lectin-like"/>
    <property type="match status" value="1"/>
</dbReference>
<dbReference type="PANTHER" id="PTHR23150:SF19">
    <property type="entry name" value="FORMYLGLYCINE-GENERATING ENZYME"/>
    <property type="match status" value="1"/>
</dbReference>
<dbReference type="EMBL" id="AZHW01000315">
    <property type="protein sequence ID" value="ETX00689.1"/>
    <property type="molecule type" value="Genomic_DNA"/>
</dbReference>
<feature type="domain" description="Sulfatase-modifying factor enzyme-like" evidence="1">
    <location>
        <begin position="411"/>
        <end position="626"/>
    </location>
</feature>
<dbReference type="PATRIC" id="fig|1429438.4.peg.2101"/>
<evidence type="ECO:0000259" key="1">
    <source>
        <dbReference type="Pfam" id="PF03781"/>
    </source>
</evidence>
<dbReference type="Proteomes" id="UP000019141">
    <property type="component" value="Unassembled WGS sequence"/>
</dbReference>
<dbReference type="Gene3D" id="3.90.1580.10">
    <property type="entry name" value="paralog of FGE (formylglycine-generating enzyme)"/>
    <property type="match status" value="1"/>
</dbReference>
<accession>W4LRK0</accession>
<protein>
    <recommendedName>
        <fullName evidence="1">Sulfatase-modifying factor enzyme-like domain-containing protein</fullName>
    </recommendedName>
</protein>
<dbReference type="Pfam" id="PF03781">
    <property type="entry name" value="FGE-sulfatase"/>
    <property type="match status" value="1"/>
</dbReference>
<dbReference type="HOGENOM" id="CLU_439931_0_0_7"/>
<sequence>MTVANVNVNVKRFGRTYTHPVVANRRFRRLQQRVARQCWRIQDGKRRWSSAKRPRLAPVSRSPAEHFQELDRLLTYYRDLVHELHRQRETYQLFLAKLVTDVRHALAEKADEIRHIEQERLHSYREAVARQDDTLQQLAVEDEVLLVQGVRLLGQATLLLLKKIALCQQSLARLGEDHDLQTQVLGQLVTQLEHHRRAYERRRRIDKVVREVAEMAEVALEFEAYMQHHLGPLQDVLDQVAKVDAALHREVMEIEDITRQMLQHGVPSPPAALTSELTVFDQQVLEFLTLGQLNQACLSELWSCLERQDGLDADADVWLMMEKPGAHPVFDALQNLRRLADLRLAPLMAEHQPVVAARLPASAVLLTSPPCQVQALAPKSRAWHRVVTTAAQCRTMISGSKSRAMRHLALEFVLIHPGTFQMGSERFDDEQPVYPVRISRPFYLGKYPVTQAEWEAVMGTNSSSFQGHPRRPVENVSWEEAQAFIERLNALEGHRQYRLPTEAEWEYAARAGSTTDYYFGDNVSRLHQYAWWASNARGQTHPVGELKPNASGLYDIHGNVWEWIRDWYGSTYYEERVSQDPQGPSTASYRTVRGGGWDCRAGDCRSASRNVEVPNGRSPAIGFRLLKQI</sequence>
<keyword evidence="3" id="KW-1185">Reference proteome</keyword>
<dbReference type="GO" id="GO:0120147">
    <property type="term" value="F:formylglycine-generating oxidase activity"/>
    <property type="evidence" value="ECO:0007669"/>
    <property type="project" value="TreeGrafter"/>
</dbReference>
<dbReference type="AlphaFoldDB" id="W4LRK0"/>
<dbReference type="InterPro" id="IPR042095">
    <property type="entry name" value="SUMF_sf"/>
</dbReference>
<proteinExistence type="predicted"/>
<dbReference type="InterPro" id="IPR051043">
    <property type="entry name" value="Sulfatase_Mod_Factor_Kinase"/>
</dbReference>
<dbReference type="InterPro" id="IPR005532">
    <property type="entry name" value="SUMF_dom"/>
</dbReference>
<name>W4LRK0_ENTF1</name>
<dbReference type="PANTHER" id="PTHR23150">
    <property type="entry name" value="SULFATASE MODIFYING FACTOR 1, 2"/>
    <property type="match status" value="1"/>
</dbReference>
<reference evidence="2 3" key="1">
    <citation type="journal article" date="2014" name="Nature">
        <title>An environmental bacterial taxon with a large and distinct metabolic repertoire.</title>
        <authorList>
            <person name="Wilson M.C."/>
            <person name="Mori T."/>
            <person name="Ruckert C."/>
            <person name="Uria A.R."/>
            <person name="Helf M.J."/>
            <person name="Takada K."/>
            <person name="Gernert C."/>
            <person name="Steffens U.A."/>
            <person name="Heycke N."/>
            <person name="Schmitt S."/>
            <person name="Rinke C."/>
            <person name="Helfrich E.J."/>
            <person name="Brachmann A.O."/>
            <person name="Gurgui C."/>
            <person name="Wakimoto T."/>
            <person name="Kracht M."/>
            <person name="Crusemann M."/>
            <person name="Hentschel U."/>
            <person name="Abe I."/>
            <person name="Matsunaga S."/>
            <person name="Kalinowski J."/>
            <person name="Takeyama H."/>
            <person name="Piel J."/>
        </authorList>
    </citation>
    <scope>NUCLEOTIDE SEQUENCE [LARGE SCALE GENOMIC DNA]</scope>
    <source>
        <strain evidence="3">TSY1</strain>
    </source>
</reference>
<gene>
    <name evidence="2" type="ORF">ETSY1_10295</name>
</gene>
<evidence type="ECO:0000313" key="2">
    <source>
        <dbReference type="EMBL" id="ETX00689.1"/>
    </source>
</evidence>
<evidence type="ECO:0000313" key="3">
    <source>
        <dbReference type="Proteomes" id="UP000019141"/>
    </source>
</evidence>
<comment type="caution">
    <text evidence="2">The sequence shown here is derived from an EMBL/GenBank/DDBJ whole genome shotgun (WGS) entry which is preliminary data.</text>
</comment>